<comment type="caution">
    <text evidence="8">The sequence shown here is derived from an EMBL/GenBank/DDBJ whole genome shotgun (WGS) entry which is preliminary data.</text>
</comment>
<dbReference type="Pfam" id="PF03422">
    <property type="entry name" value="CBM_6"/>
    <property type="match status" value="1"/>
</dbReference>
<dbReference type="Pfam" id="PF07635">
    <property type="entry name" value="PSCyt1"/>
    <property type="match status" value="1"/>
</dbReference>
<evidence type="ECO:0000259" key="6">
    <source>
        <dbReference type="PROSITE" id="PS51007"/>
    </source>
</evidence>
<evidence type="ECO:0000313" key="8">
    <source>
        <dbReference type="EMBL" id="CAH0994982.1"/>
    </source>
</evidence>
<feature type="domain" description="CBM6" evidence="7">
    <location>
        <begin position="425"/>
        <end position="556"/>
    </location>
</feature>
<keyword evidence="5" id="KW-0472">Membrane</keyword>
<dbReference type="Pfam" id="PF07587">
    <property type="entry name" value="PSD1"/>
    <property type="match status" value="1"/>
</dbReference>
<sequence length="916" mass="106605">MNFLSAKWIVIFMIPIIAFVYFFNERKAIISYNESIRPIFNKKCIVCHGGVKKNGNFSLLFPEEAYSKAKSGKYAIIPFDSENSELIKRLKTHDLEARMPKDKEPLTAEEISKIEQWINEGAKWEDHWSYIKPNKNIEPPNVGKQWAVNGIDNFIYERLEQEGLKPSEEADKATLLRRLSLDLIGLPPTPQETAIFINDNSANAYQKQVERLLKSPAFGERWASMWLDLARYADSKGYEKDLDRSIWKYRDWVIQAFNKDMPFDQFTIEQLAGDLIPRSPNEPSEKLENQLIATAFHRNTMANDEGGTNDEEFRNMALIDRVSTTMEVWQGTTMACVQCHSHPYDPFRHEEFYQLAAYFNNTQDRDLYNEKPLFRTFTVENEQKVNRLLHWMQQQLPAKLQDNTFSNNIPLDEKRQSFVRKMGFYRIEAEAFDSTSRHIELWNNQKEIMQTTEGAFTVYEDVDLTNIDEVNYRYQSGAENAFIEMRIDKVDGELISKVETKCSEKEVNVGWYSWNQYTQSAAKVKPTKGIHDVFLVYRKGKNFWTDLMHLDWMELKSKKSPKNSFPKFFQDSLIKLAEIEAIATPIMAERPKSRARQMHVFTRGNWMLKGNEVKPNVPKSLPSMNDFDQNRLGLAKWLVDKDNPLTSRVIVNRFWEQLFGIGLVESLEDFGSMGAKPTHPELLDWLAVQFMKEQKWHVKSLLKTMVMSATYRQSAIISKDLQAKDPRNLLLARGPRVRLSSEQMRDQALFVSNLLNTKMFGPSVRPPNPTDAAWRNESKQNQNRRAIYTYWRRTNPYPSMITFDSPQRNVCVSRRIRTNTPLQALTALNDTVNYAAAQNIALKMAKIKSKKVEDKISAGYYAIFQKLPSKQKSELLTQLFQESLIDLKRKKKQKAEYFAFTITANAMMNLDEFLTK</sequence>
<dbReference type="InterPro" id="IPR011429">
    <property type="entry name" value="Cyt_c_Planctomycete-type"/>
</dbReference>
<evidence type="ECO:0000313" key="9">
    <source>
        <dbReference type="Proteomes" id="UP000837932"/>
    </source>
</evidence>
<dbReference type="EMBL" id="CAKLPY010000001">
    <property type="protein sequence ID" value="CAH0994982.1"/>
    <property type="molecule type" value="Genomic_DNA"/>
</dbReference>
<feature type="domain" description="Cytochrome c" evidence="6">
    <location>
        <begin position="31"/>
        <end position="122"/>
    </location>
</feature>
<evidence type="ECO:0000259" key="7">
    <source>
        <dbReference type="PROSITE" id="PS51175"/>
    </source>
</evidence>
<evidence type="ECO:0000256" key="1">
    <source>
        <dbReference type="ARBA" id="ARBA00022723"/>
    </source>
</evidence>
<dbReference type="InterPro" id="IPR006584">
    <property type="entry name" value="Cellulose-bd_IV"/>
</dbReference>
<protein>
    <recommendedName>
        <fullName evidence="10">Cytochrome c domain-containing protein</fullName>
    </recommendedName>
</protein>
<feature type="transmembrane region" description="Helical" evidence="5">
    <location>
        <begin position="6"/>
        <end position="23"/>
    </location>
</feature>
<dbReference type="PROSITE" id="PS51175">
    <property type="entry name" value="CBM6"/>
    <property type="match status" value="1"/>
</dbReference>
<dbReference type="SUPFAM" id="SSF49785">
    <property type="entry name" value="Galactose-binding domain-like"/>
    <property type="match status" value="1"/>
</dbReference>
<evidence type="ECO:0000256" key="5">
    <source>
        <dbReference type="SAM" id="Phobius"/>
    </source>
</evidence>
<dbReference type="PROSITE" id="PS51007">
    <property type="entry name" value="CYTC"/>
    <property type="match status" value="1"/>
</dbReference>
<dbReference type="CDD" id="cd04084">
    <property type="entry name" value="CBM6_xylanase-like"/>
    <property type="match status" value="1"/>
</dbReference>
<name>A0ABM9AN71_9BACT</name>
<dbReference type="InterPro" id="IPR022655">
    <property type="entry name" value="DUF1553"/>
</dbReference>
<keyword evidence="4" id="KW-0349">Heme</keyword>
<dbReference type="Gene3D" id="2.60.120.260">
    <property type="entry name" value="Galactose-binding domain-like"/>
    <property type="match status" value="1"/>
</dbReference>
<dbReference type="RefSeq" id="WP_238805221.1">
    <property type="nucleotide sequence ID" value="NZ_CAKLPY010000001.1"/>
</dbReference>
<keyword evidence="5" id="KW-0812">Transmembrane</keyword>
<organism evidence="8 9">
    <name type="scientific">Emticicia aquatica</name>
    <dbReference type="NCBI Taxonomy" id="1681835"/>
    <lineage>
        <taxon>Bacteria</taxon>
        <taxon>Pseudomonadati</taxon>
        <taxon>Bacteroidota</taxon>
        <taxon>Cytophagia</taxon>
        <taxon>Cytophagales</taxon>
        <taxon>Leadbetterellaceae</taxon>
        <taxon>Emticicia</taxon>
    </lineage>
</organism>
<dbReference type="PANTHER" id="PTHR35889:SF3">
    <property type="entry name" value="F-BOX DOMAIN-CONTAINING PROTEIN"/>
    <property type="match status" value="1"/>
</dbReference>
<dbReference type="InterPro" id="IPR008979">
    <property type="entry name" value="Galactose-bd-like_sf"/>
</dbReference>
<keyword evidence="2" id="KW-0732">Signal</keyword>
<keyword evidence="9" id="KW-1185">Reference proteome</keyword>
<accession>A0ABM9AN71</accession>
<keyword evidence="3 4" id="KW-0408">Iron</keyword>
<evidence type="ECO:0000256" key="3">
    <source>
        <dbReference type="ARBA" id="ARBA00023004"/>
    </source>
</evidence>
<gene>
    <name evidence="8" type="ORF">EMA8858_01102</name>
</gene>
<dbReference type="InterPro" id="IPR009056">
    <property type="entry name" value="Cyt_c-like_dom"/>
</dbReference>
<dbReference type="Proteomes" id="UP000837932">
    <property type="component" value="Unassembled WGS sequence"/>
</dbReference>
<evidence type="ECO:0008006" key="10">
    <source>
        <dbReference type="Google" id="ProtNLM"/>
    </source>
</evidence>
<keyword evidence="1 4" id="KW-0479">Metal-binding</keyword>
<keyword evidence="5" id="KW-1133">Transmembrane helix</keyword>
<evidence type="ECO:0000256" key="4">
    <source>
        <dbReference type="PROSITE-ProRule" id="PRU00433"/>
    </source>
</evidence>
<dbReference type="Pfam" id="PF07583">
    <property type="entry name" value="PSCyt2"/>
    <property type="match status" value="1"/>
</dbReference>
<dbReference type="InterPro" id="IPR011444">
    <property type="entry name" value="DUF1549"/>
</dbReference>
<reference evidence="8" key="1">
    <citation type="submission" date="2021-12" db="EMBL/GenBank/DDBJ databases">
        <authorList>
            <person name="Rodrigo-Torres L."/>
            <person name="Arahal R. D."/>
            <person name="Lucena T."/>
        </authorList>
    </citation>
    <scope>NUCLEOTIDE SEQUENCE</scope>
    <source>
        <strain evidence="8">CECT 8858</strain>
    </source>
</reference>
<dbReference type="SMART" id="SM00606">
    <property type="entry name" value="CBD_IV"/>
    <property type="match status" value="1"/>
</dbReference>
<proteinExistence type="predicted"/>
<dbReference type="PANTHER" id="PTHR35889">
    <property type="entry name" value="CYCLOINULO-OLIGOSACCHARIDE FRUCTANOTRANSFERASE-RELATED"/>
    <property type="match status" value="1"/>
</dbReference>
<evidence type="ECO:0000256" key="2">
    <source>
        <dbReference type="ARBA" id="ARBA00022729"/>
    </source>
</evidence>
<dbReference type="InterPro" id="IPR005084">
    <property type="entry name" value="CBM6"/>
</dbReference>